<dbReference type="InterPro" id="IPR049342">
    <property type="entry name" value="TRAF1-6_MATH_dom"/>
</dbReference>
<feature type="non-terminal residue" evidence="2">
    <location>
        <position position="69"/>
    </location>
</feature>
<dbReference type="EMBL" id="MU826837">
    <property type="protein sequence ID" value="KAJ7372402.1"/>
    <property type="molecule type" value="Genomic_DNA"/>
</dbReference>
<dbReference type="AlphaFoldDB" id="A0A9X0CQK5"/>
<proteinExistence type="predicted"/>
<sequence length="69" mass="7744">MLEKENHAVTRATGVLGQPVFLHSRYGYKMCARLYLNGNGMGRGTHISVFFGYHARPLRRVTPLAIQIA</sequence>
<evidence type="ECO:0000259" key="1">
    <source>
        <dbReference type="Pfam" id="PF21355"/>
    </source>
</evidence>
<dbReference type="OrthoDB" id="10002862at2759"/>
<organism evidence="2 3">
    <name type="scientific">Desmophyllum pertusum</name>
    <dbReference type="NCBI Taxonomy" id="174260"/>
    <lineage>
        <taxon>Eukaryota</taxon>
        <taxon>Metazoa</taxon>
        <taxon>Cnidaria</taxon>
        <taxon>Anthozoa</taxon>
        <taxon>Hexacorallia</taxon>
        <taxon>Scleractinia</taxon>
        <taxon>Caryophylliina</taxon>
        <taxon>Caryophylliidae</taxon>
        <taxon>Desmophyllum</taxon>
    </lineage>
</organism>
<dbReference type="SUPFAM" id="SSF49599">
    <property type="entry name" value="TRAF domain-like"/>
    <property type="match status" value="1"/>
</dbReference>
<feature type="domain" description="TRAF1-6 MATH" evidence="1">
    <location>
        <begin position="19"/>
        <end position="51"/>
    </location>
</feature>
<name>A0A9X0CQK5_9CNID</name>
<comment type="caution">
    <text evidence="2">The sequence shown here is derived from an EMBL/GenBank/DDBJ whole genome shotgun (WGS) entry which is preliminary data.</text>
</comment>
<dbReference type="Proteomes" id="UP001163046">
    <property type="component" value="Unassembled WGS sequence"/>
</dbReference>
<evidence type="ECO:0000313" key="3">
    <source>
        <dbReference type="Proteomes" id="UP001163046"/>
    </source>
</evidence>
<keyword evidence="3" id="KW-1185">Reference proteome</keyword>
<evidence type="ECO:0000313" key="2">
    <source>
        <dbReference type="EMBL" id="KAJ7372402.1"/>
    </source>
</evidence>
<reference evidence="2" key="1">
    <citation type="submission" date="2023-01" db="EMBL/GenBank/DDBJ databases">
        <title>Genome assembly of the deep-sea coral Lophelia pertusa.</title>
        <authorList>
            <person name="Herrera S."/>
            <person name="Cordes E."/>
        </authorList>
    </citation>
    <scope>NUCLEOTIDE SEQUENCE</scope>
    <source>
        <strain evidence="2">USNM1676648</strain>
        <tissue evidence="2">Polyp</tissue>
    </source>
</reference>
<dbReference type="Pfam" id="PF21355">
    <property type="entry name" value="TRAF-mep_MATH"/>
    <property type="match status" value="1"/>
</dbReference>
<dbReference type="Gene3D" id="2.60.210.10">
    <property type="entry name" value="Apoptosis, Tumor Necrosis Factor Receptor Associated Protein 2, Chain A"/>
    <property type="match status" value="1"/>
</dbReference>
<dbReference type="InterPro" id="IPR008974">
    <property type="entry name" value="TRAF-like"/>
</dbReference>
<gene>
    <name evidence="2" type="ORF">OS493_019854</name>
</gene>
<accession>A0A9X0CQK5</accession>
<protein>
    <recommendedName>
        <fullName evidence="1">TRAF1-6 MATH domain-containing protein</fullName>
    </recommendedName>
</protein>